<protein>
    <submittedName>
        <fullName evidence="1">Uncharacterized protein</fullName>
    </submittedName>
</protein>
<dbReference type="Proteomes" id="UP000745764">
    <property type="component" value="Unassembled WGS sequence"/>
</dbReference>
<gene>
    <name evidence="1" type="ORF">AWRI4620_LOCUS7809</name>
</gene>
<accession>A0A9N8KKB8</accession>
<evidence type="ECO:0000313" key="1">
    <source>
        <dbReference type="EMBL" id="CAD0113554.1"/>
    </source>
</evidence>
<name>A0A9N8KKB8_9PEZI</name>
<proteinExistence type="predicted"/>
<evidence type="ECO:0000313" key="2">
    <source>
        <dbReference type="Proteomes" id="UP000745764"/>
    </source>
</evidence>
<dbReference type="EMBL" id="CAINUL010000016">
    <property type="protein sequence ID" value="CAD0113554.1"/>
    <property type="molecule type" value="Genomic_DNA"/>
</dbReference>
<keyword evidence="2" id="KW-1185">Reference proteome</keyword>
<sequence length="69" mass="7612">MTAFQLWHCYTISTCIFPLSSIIPIHTSSNMPMPGADKTTEAKEGVLTYMRAWGGTSLNPHLALPHTVH</sequence>
<reference evidence="1" key="1">
    <citation type="submission" date="2020-06" db="EMBL/GenBank/DDBJ databases">
        <authorList>
            <person name="Onetto C."/>
        </authorList>
    </citation>
    <scope>NUCLEOTIDE SEQUENCE</scope>
</reference>
<comment type="caution">
    <text evidence="1">The sequence shown here is derived from an EMBL/GenBank/DDBJ whole genome shotgun (WGS) entry which is preliminary data.</text>
</comment>
<dbReference type="AlphaFoldDB" id="A0A9N8KKB8"/>
<organism evidence="1 2">
    <name type="scientific">Aureobasidium uvarum</name>
    <dbReference type="NCBI Taxonomy" id="2773716"/>
    <lineage>
        <taxon>Eukaryota</taxon>
        <taxon>Fungi</taxon>
        <taxon>Dikarya</taxon>
        <taxon>Ascomycota</taxon>
        <taxon>Pezizomycotina</taxon>
        <taxon>Dothideomycetes</taxon>
        <taxon>Dothideomycetidae</taxon>
        <taxon>Dothideales</taxon>
        <taxon>Saccotheciaceae</taxon>
        <taxon>Aureobasidium</taxon>
    </lineage>
</organism>